<gene>
    <name evidence="1" type="ORF">J3492_00945</name>
</gene>
<dbReference type="EMBL" id="JAGBKM010000001">
    <property type="protein sequence ID" value="MBO1529781.1"/>
    <property type="molecule type" value="Genomic_DNA"/>
</dbReference>
<comment type="caution">
    <text evidence="1">The sequence shown here is derived from an EMBL/GenBank/DDBJ whole genome shotgun (WGS) entry which is preliminary data.</text>
</comment>
<proteinExistence type="predicted"/>
<accession>A0ABS3NK58</accession>
<protein>
    <submittedName>
        <fullName evidence="1">CRISPR-associated DxTHG motif protein</fullName>
    </submittedName>
</protein>
<reference evidence="1 2" key="1">
    <citation type="submission" date="2021-03" db="EMBL/GenBank/DDBJ databases">
        <authorList>
            <person name="Shang D.-D."/>
            <person name="Du Z.-J."/>
            <person name="Chen G.-J."/>
        </authorList>
    </citation>
    <scope>NUCLEOTIDE SEQUENCE [LARGE SCALE GENOMIC DNA]</scope>
    <source>
        <strain evidence="1 2">F1192</strain>
    </source>
</reference>
<name>A0ABS3NK58_9GAMM</name>
<sequence>MHLDVSHSGNMMPIAHCHIFLILFRTNYTANFTMENNIKWY</sequence>
<keyword evidence="2" id="KW-1185">Reference proteome</keyword>
<organism evidence="1 2">
    <name type="scientific">Psychrobacter coccoides</name>
    <dbReference type="NCBI Taxonomy" id="2818440"/>
    <lineage>
        <taxon>Bacteria</taxon>
        <taxon>Pseudomonadati</taxon>
        <taxon>Pseudomonadota</taxon>
        <taxon>Gammaproteobacteria</taxon>
        <taxon>Moraxellales</taxon>
        <taxon>Moraxellaceae</taxon>
        <taxon>Psychrobacter</taxon>
    </lineage>
</organism>
<dbReference type="Proteomes" id="UP000664554">
    <property type="component" value="Unassembled WGS sequence"/>
</dbReference>
<evidence type="ECO:0000313" key="2">
    <source>
        <dbReference type="Proteomes" id="UP000664554"/>
    </source>
</evidence>
<evidence type="ECO:0000313" key="1">
    <source>
        <dbReference type="EMBL" id="MBO1529781.1"/>
    </source>
</evidence>